<name>A0A833HPH2_9FIRM</name>
<dbReference type="PROSITE" id="PS51257">
    <property type="entry name" value="PROKAR_LIPOPROTEIN"/>
    <property type="match status" value="1"/>
</dbReference>
<protein>
    <recommendedName>
        <fullName evidence="3">Lipoprotein</fullName>
    </recommendedName>
</protein>
<dbReference type="OrthoDB" id="1706091at2"/>
<comment type="caution">
    <text evidence="1">The sequence shown here is derived from an EMBL/GenBank/DDBJ whole genome shotgun (WGS) entry which is preliminary data.</text>
</comment>
<dbReference type="AlphaFoldDB" id="A0A833HPH2"/>
<dbReference type="Proteomes" id="UP000465601">
    <property type="component" value="Unassembled WGS sequence"/>
</dbReference>
<dbReference type="RefSeq" id="WP_151865561.1">
    <property type="nucleotide sequence ID" value="NZ_WBZB01000016.1"/>
</dbReference>
<evidence type="ECO:0000313" key="1">
    <source>
        <dbReference type="EMBL" id="KAB3530749.1"/>
    </source>
</evidence>
<reference evidence="1 2" key="1">
    <citation type="submission" date="2019-10" db="EMBL/GenBank/DDBJ databases">
        <title>Alkaliphilus serpentinus sp. nov. and Alkaliphilus pronyensis sp. nov., two novel anaerobic alkaliphilic species isolated from the serpentinized-hosted hydrothermal field of the Prony Bay (New Caledonia).</title>
        <authorList>
            <person name="Postec A."/>
        </authorList>
    </citation>
    <scope>NUCLEOTIDE SEQUENCE [LARGE SCALE GENOMIC DNA]</scope>
    <source>
        <strain evidence="1 2">LacT</strain>
    </source>
</reference>
<dbReference type="EMBL" id="WBZB01000016">
    <property type="protein sequence ID" value="KAB3530749.1"/>
    <property type="molecule type" value="Genomic_DNA"/>
</dbReference>
<gene>
    <name evidence="1" type="ORF">F8153_06470</name>
</gene>
<organism evidence="1 2">
    <name type="scientific">Alkaliphilus serpentinus</name>
    <dbReference type="NCBI Taxonomy" id="1482731"/>
    <lineage>
        <taxon>Bacteria</taxon>
        <taxon>Bacillati</taxon>
        <taxon>Bacillota</taxon>
        <taxon>Clostridia</taxon>
        <taxon>Peptostreptococcales</taxon>
        <taxon>Natronincolaceae</taxon>
        <taxon>Alkaliphilus</taxon>
    </lineage>
</organism>
<sequence length="354" mass="39717">MKKTRIMSILLIVLLASAMILGGCSKPSRSAKEMLTDVIQKQTEIKTSQGSMELTLNVNMDGLDVTSLNDPNAVAILNMINNLKVDFNYTSDLDQQKHAIEFNADMGGMAFYGEMYMYDEKLAIHMPFLTQFLGDPRLSDGYLVMDLKEMAEMQGSTMDMTNIEETQKIAVKLFNTVIDKLGENALTKNGSSTIEIGGESVKVEEIQLNIGMEEMKTLALGVVDLLEDKDFRDLVFEMVKSGDPLMTREEFEEELNAMDPQEAKDAIDQGFQEMAEVVDFAKSGLKTKMYVDKNDYTVRSTMEMTIAVTEGEESFDVTFNVTSDAWNINKPVTIEIPEINEENSIDVFELLYGF</sequence>
<keyword evidence="2" id="KW-1185">Reference proteome</keyword>
<evidence type="ECO:0000313" key="2">
    <source>
        <dbReference type="Proteomes" id="UP000465601"/>
    </source>
</evidence>
<proteinExistence type="predicted"/>
<accession>A0A833HPH2</accession>
<evidence type="ECO:0008006" key="3">
    <source>
        <dbReference type="Google" id="ProtNLM"/>
    </source>
</evidence>